<accession>A0A8S0Z801</accession>
<evidence type="ECO:0000313" key="8">
    <source>
        <dbReference type="EMBL" id="CAB3228450.1"/>
    </source>
</evidence>
<dbReference type="SUPFAM" id="SSF56104">
    <property type="entry name" value="SAICAR synthase-like"/>
    <property type="match status" value="1"/>
</dbReference>
<dbReference type="Proteomes" id="UP000494256">
    <property type="component" value="Unassembled WGS sequence"/>
</dbReference>
<proteinExistence type="inferred from homology"/>
<feature type="region of interest" description="Disordered" evidence="7">
    <location>
        <begin position="20"/>
        <end position="105"/>
    </location>
</feature>
<comment type="similarity">
    <text evidence="1 6">Belongs to the inositol phosphokinase (IPK) family.</text>
</comment>
<feature type="region of interest" description="Disordered" evidence="7">
    <location>
        <begin position="149"/>
        <end position="171"/>
    </location>
</feature>
<dbReference type="InterPro" id="IPR038286">
    <property type="entry name" value="IPK_sf"/>
</dbReference>
<evidence type="ECO:0000256" key="4">
    <source>
        <dbReference type="ARBA" id="ARBA00022777"/>
    </source>
</evidence>
<dbReference type="PANTHER" id="PTHR12400">
    <property type="entry name" value="INOSITOL POLYPHOSPHATE KINASE"/>
    <property type="match status" value="1"/>
</dbReference>
<keyword evidence="2 6" id="KW-0808">Transferase</keyword>
<gene>
    <name evidence="8" type="ORF">APLA_LOCUS3566</name>
</gene>
<feature type="compositionally biased region" description="Acidic residues" evidence="7">
    <location>
        <begin position="149"/>
        <end position="162"/>
    </location>
</feature>
<comment type="caution">
    <text evidence="8">The sequence shown here is derived from an EMBL/GenBank/DDBJ whole genome shotgun (WGS) entry which is preliminary data.</text>
</comment>
<dbReference type="EMBL" id="CADEBD010000282">
    <property type="protein sequence ID" value="CAB3228450.1"/>
    <property type="molecule type" value="Genomic_DNA"/>
</dbReference>
<evidence type="ECO:0000313" key="9">
    <source>
        <dbReference type="Proteomes" id="UP000494256"/>
    </source>
</evidence>
<evidence type="ECO:0000256" key="2">
    <source>
        <dbReference type="ARBA" id="ARBA00022679"/>
    </source>
</evidence>
<evidence type="ECO:0000256" key="1">
    <source>
        <dbReference type="ARBA" id="ARBA00007374"/>
    </source>
</evidence>
<dbReference type="EC" id="2.7.-.-" evidence="6"/>
<dbReference type="Pfam" id="PF03770">
    <property type="entry name" value="IPK"/>
    <property type="match status" value="1"/>
</dbReference>
<reference evidence="8 9" key="1">
    <citation type="submission" date="2020-04" db="EMBL/GenBank/DDBJ databases">
        <authorList>
            <person name="Wallbank WR R."/>
            <person name="Pardo Diaz C."/>
            <person name="Kozak K."/>
            <person name="Martin S."/>
            <person name="Jiggins C."/>
            <person name="Moest M."/>
            <person name="Warren A I."/>
            <person name="Byers J.R.P. K."/>
            <person name="Montejo-Kovacevich G."/>
            <person name="Yen C E."/>
        </authorList>
    </citation>
    <scope>NUCLEOTIDE SEQUENCE [LARGE SCALE GENOMIC DNA]</scope>
</reference>
<evidence type="ECO:0000256" key="7">
    <source>
        <dbReference type="SAM" id="MobiDB-lite"/>
    </source>
</evidence>
<dbReference type="FunFam" id="3.30.470.160:FF:000001">
    <property type="entry name" value="Kinase"/>
    <property type="match status" value="1"/>
</dbReference>
<feature type="compositionally biased region" description="Basic residues" evidence="7">
    <location>
        <begin position="77"/>
        <end position="89"/>
    </location>
</feature>
<protein>
    <recommendedName>
        <fullName evidence="6">Kinase</fullName>
        <ecNumber evidence="6">2.7.-.-</ecNumber>
    </recommendedName>
</protein>
<evidence type="ECO:0000256" key="3">
    <source>
        <dbReference type="ARBA" id="ARBA00022741"/>
    </source>
</evidence>
<dbReference type="AlphaFoldDB" id="A0A8S0Z801"/>
<dbReference type="GO" id="GO:0032958">
    <property type="term" value="P:inositol phosphate biosynthetic process"/>
    <property type="evidence" value="ECO:0007669"/>
    <property type="project" value="InterPro"/>
</dbReference>
<keyword evidence="5" id="KW-0067">ATP-binding</keyword>
<keyword evidence="4 6" id="KW-0418">Kinase</keyword>
<dbReference type="PANTHER" id="PTHR12400:SF97">
    <property type="entry name" value="KINASE"/>
    <property type="match status" value="1"/>
</dbReference>
<dbReference type="Gene3D" id="3.30.470.160">
    <property type="entry name" value="Inositol polyphosphate kinase"/>
    <property type="match status" value="1"/>
</dbReference>
<name>A0A8S0Z801_ARCPL</name>
<sequence>MPECTEQLTFTIPIIRYTMDSDDRPTEVERQQLTKKMSLLPPVKIEAPDPVRSGRRSSEPNRYYIPPQCNNRLSPRSARKRDSRKNSKSNHKDDSPSKDTFGPKPCNCEDCRASSPLPPGYGPQTLSPGYDQMKMSLLEVPWNEDYTEASSDDLSSEWDSDVPEPTPPKQSERWRKLRNIVQWTPFFQTYKKQRYPWIQLAGHQGNFKAGPDQGTILKKLCAQEEKCFKILMRDVLRPFVPEYKGQVTCEDGELYLQLQDLLSDFDSPCVMDCKIGVRTYLEEELAKAKEKTKLRKDMYEKMIQIDPKAPTDEEHRSKGVTKPRYMIWRETISSTSTLGFRIDGVKKADGTSSKDFKTTKTRDQIVEAFKDFISSFPNAAPRYLERLKSIRATLQESSFFRNHELIGSSLLFVHDKKRASIWMIDFAKTVPVPENQNIDHNTTWKVGNHEDGYLIGLDNLISIFESLIKDDNGNVDQCYSDVSLDKNVRKDSFDT</sequence>
<evidence type="ECO:0000256" key="6">
    <source>
        <dbReference type="RuleBase" id="RU363090"/>
    </source>
</evidence>
<dbReference type="InterPro" id="IPR005522">
    <property type="entry name" value="IPK"/>
</dbReference>
<feature type="compositionally biased region" description="Basic and acidic residues" evidence="7">
    <location>
        <begin position="20"/>
        <end position="32"/>
    </location>
</feature>
<dbReference type="GO" id="GO:0046854">
    <property type="term" value="P:phosphatidylinositol phosphate biosynthetic process"/>
    <property type="evidence" value="ECO:0007669"/>
    <property type="project" value="TreeGrafter"/>
</dbReference>
<organism evidence="8 9">
    <name type="scientific">Arctia plantaginis</name>
    <name type="common">Wood tiger moth</name>
    <name type="synonym">Phalaena plantaginis</name>
    <dbReference type="NCBI Taxonomy" id="874455"/>
    <lineage>
        <taxon>Eukaryota</taxon>
        <taxon>Metazoa</taxon>
        <taxon>Ecdysozoa</taxon>
        <taxon>Arthropoda</taxon>
        <taxon>Hexapoda</taxon>
        <taxon>Insecta</taxon>
        <taxon>Pterygota</taxon>
        <taxon>Neoptera</taxon>
        <taxon>Endopterygota</taxon>
        <taxon>Lepidoptera</taxon>
        <taxon>Glossata</taxon>
        <taxon>Ditrysia</taxon>
        <taxon>Noctuoidea</taxon>
        <taxon>Erebidae</taxon>
        <taxon>Arctiinae</taxon>
        <taxon>Arctia</taxon>
    </lineage>
</organism>
<evidence type="ECO:0000256" key="5">
    <source>
        <dbReference type="ARBA" id="ARBA00022840"/>
    </source>
</evidence>
<dbReference type="GO" id="GO:0005634">
    <property type="term" value="C:nucleus"/>
    <property type="evidence" value="ECO:0007669"/>
    <property type="project" value="TreeGrafter"/>
</dbReference>
<dbReference type="GO" id="GO:0005524">
    <property type="term" value="F:ATP binding"/>
    <property type="evidence" value="ECO:0007669"/>
    <property type="project" value="UniProtKB-KW"/>
</dbReference>
<dbReference type="GO" id="GO:0005737">
    <property type="term" value="C:cytoplasm"/>
    <property type="evidence" value="ECO:0007669"/>
    <property type="project" value="TreeGrafter"/>
</dbReference>
<dbReference type="GO" id="GO:0000828">
    <property type="term" value="F:inositol hexakisphosphate kinase activity"/>
    <property type="evidence" value="ECO:0007669"/>
    <property type="project" value="TreeGrafter"/>
</dbReference>
<keyword evidence="3" id="KW-0547">Nucleotide-binding</keyword>